<proteinExistence type="predicted"/>
<dbReference type="AlphaFoldDB" id="A0A5E4TNR5"/>
<dbReference type="Proteomes" id="UP000366945">
    <property type="component" value="Unassembled WGS sequence"/>
</dbReference>
<gene>
    <name evidence="1" type="ORF">PPN31114_01582</name>
</gene>
<dbReference type="EMBL" id="CABPSK010000001">
    <property type="protein sequence ID" value="VVD89437.1"/>
    <property type="molecule type" value="Genomic_DNA"/>
</dbReference>
<keyword evidence="2" id="KW-1185">Reference proteome</keyword>
<organism evidence="1 2">
    <name type="scientific">Pandoraea pneumonica</name>
    <dbReference type="NCBI Taxonomy" id="2508299"/>
    <lineage>
        <taxon>Bacteria</taxon>
        <taxon>Pseudomonadati</taxon>
        <taxon>Pseudomonadota</taxon>
        <taxon>Betaproteobacteria</taxon>
        <taxon>Burkholderiales</taxon>
        <taxon>Burkholderiaceae</taxon>
        <taxon>Pandoraea</taxon>
    </lineage>
</organism>
<name>A0A5E4TNR5_9BURK</name>
<protein>
    <submittedName>
        <fullName evidence="1">Uncharacterized protein</fullName>
    </submittedName>
</protein>
<evidence type="ECO:0000313" key="2">
    <source>
        <dbReference type="Proteomes" id="UP000366945"/>
    </source>
</evidence>
<dbReference type="GeneID" id="300403633"/>
<dbReference type="OrthoDB" id="8942659at2"/>
<evidence type="ECO:0000313" key="1">
    <source>
        <dbReference type="EMBL" id="VVD89437.1"/>
    </source>
</evidence>
<reference evidence="1 2" key="1">
    <citation type="submission" date="2019-08" db="EMBL/GenBank/DDBJ databases">
        <authorList>
            <person name="Peeters C."/>
        </authorList>
    </citation>
    <scope>NUCLEOTIDE SEQUENCE [LARGE SCALE GENOMIC DNA]</scope>
    <source>
        <strain evidence="1 2">LMG 31114</strain>
    </source>
</reference>
<accession>A0A5E4TNR5</accession>
<sequence>MTRTFPTLASAYAGRFTALPHSLSRTLKLTLAVTVAVLVTGCAGPSKSPPAAQKATQTAPDAATLRDRHLAAANAAADQYRTCLYGHVARYVNLVPDPARLADEAATECAPITDRFRRERQAAIVTYTSAADAAQQADAATATLQADGQRVARARATELRALQ</sequence>
<dbReference type="RefSeq" id="WP_150678837.1">
    <property type="nucleotide sequence ID" value="NZ_CABPSK010000001.1"/>
</dbReference>